<evidence type="ECO:0000256" key="2">
    <source>
        <dbReference type="ARBA" id="ARBA00023015"/>
    </source>
</evidence>
<comment type="subcellular location">
    <subcellularLocation>
        <location evidence="1">Nucleus</location>
    </subcellularLocation>
</comment>
<dbReference type="GO" id="GO:0005634">
    <property type="term" value="C:nucleus"/>
    <property type="evidence" value="ECO:0007669"/>
    <property type="project" value="UniProtKB-SubCell"/>
</dbReference>
<keyword evidence="5" id="KW-0472">Membrane</keyword>
<evidence type="ECO:0000256" key="4">
    <source>
        <dbReference type="ARBA" id="ARBA00023242"/>
    </source>
</evidence>
<evidence type="ECO:0000313" key="7">
    <source>
        <dbReference type="Proteomes" id="UP000054995"/>
    </source>
</evidence>
<gene>
    <name evidence="6" type="ORF">T4D_1838</name>
</gene>
<dbReference type="PANTHER" id="PTHR15950:SF15">
    <property type="entry name" value="PROTEIN VESTIGIAL"/>
    <property type="match status" value="1"/>
</dbReference>
<name>A0A0V1FLV1_TRIPS</name>
<keyword evidence="7" id="KW-1185">Reference proteome</keyword>
<evidence type="ECO:0000256" key="3">
    <source>
        <dbReference type="ARBA" id="ARBA00023163"/>
    </source>
</evidence>
<evidence type="ECO:0000313" key="6">
    <source>
        <dbReference type="EMBL" id="KRY86956.1"/>
    </source>
</evidence>
<feature type="transmembrane region" description="Helical" evidence="5">
    <location>
        <begin position="75"/>
        <end position="93"/>
    </location>
</feature>
<dbReference type="Proteomes" id="UP000054995">
    <property type="component" value="Unassembled WGS sequence"/>
</dbReference>
<sequence length="271" mass="30325">MQVDTNVGSKCHFDASLYYAAADLQPLPRVQYLSANCVLLTYTDGDLAGQLDEHFTKSLSGKVYSEKRIFIETNFANEFILSFILCFLCYSVATGGRHYRNFPPSFWNQNYNRCFRNQLASASDNTVRPSVGVSLQNSMTYFHDTYPSLIRSTAANHSFWTSYAAAGQTPSRSVLPVSSSHASAYGSADGTHFNVKEQTYQHLLGLTKPVAHHHHHHNLLAPSGQYAGLRSDWYLLPDCSNRDLSHHINQSGLDVSTHFAPADTSKELCWF</sequence>
<keyword evidence="5" id="KW-0812">Transmembrane</keyword>
<protein>
    <recommendedName>
        <fullName evidence="8">Protein vestigial</fullName>
    </recommendedName>
</protein>
<dbReference type="OrthoDB" id="10069705at2759"/>
<evidence type="ECO:0000256" key="5">
    <source>
        <dbReference type="SAM" id="Phobius"/>
    </source>
</evidence>
<dbReference type="AlphaFoldDB" id="A0A0V1FLV1"/>
<dbReference type="InterPro" id="IPR011520">
    <property type="entry name" value="Vg_fam"/>
</dbReference>
<keyword evidence="2" id="KW-0805">Transcription regulation</keyword>
<dbReference type="GO" id="GO:0006355">
    <property type="term" value="P:regulation of DNA-templated transcription"/>
    <property type="evidence" value="ECO:0007669"/>
    <property type="project" value="InterPro"/>
</dbReference>
<keyword evidence="3" id="KW-0804">Transcription</keyword>
<keyword evidence="5" id="KW-1133">Transmembrane helix</keyword>
<organism evidence="6 7">
    <name type="scientific">Trichinella pseudospiralis</name>
    <name type="common">Parasitic roundworm</name>
    <dbReference type="NCBI Taxonomy" id="6337"/>
    <lineage>
        <taxon>Eukaryota</taxon>
        <taxon>Metazoa</taxon>
        <taxon>Ecdysozoa</taxon>
        <taxon>Nematoda</taxon>
        <taxon>Enoplea</taxon>
        <taxon>Dorylaimia</taxon>
        <taxon>Trichinellida</taxon>
        <taxon>Trichinellidae</taxon>
        <taxon>Trichinella</taxon>
    </lineage>
</organism>
<keyword evidence="4" id="KW-0539">Nucleus</keyword>
<comment type="caution">
    <text evidence="6">The sequence shown here is derived from an EMBL/GenBank/DDBJ whole genome shotgun (WGS) entry which is preliminary data.</text>
</comment>
<dbReference type="EMBL" id="JYDT01000063">
    <property type="protein sequence ID" value="KRY86956.1"/>
    <property type="molecule type" value="Genomic_DNA"/>
</dbReference>
<dbReference type="PANTHER" id="PTHR15950">
    <property type="entry name" value="TRANSCRIPTION COFACTOR VESTIGIAL-LIKE PROTEIN"/>
    <property type="match status" value="1"/>
</dbReference>
<proteinExistence type="predicted"/>
<dbReference type="Pfam" id="PF07545">
    <property type="entry name" value="Vg_Tdu"/>
    <property type="match status" value="1"/>
</dbReference>
<evidence type="ECO:0000256" key="1">
    <source>
        <dbReference type="ARBA" id="ARBA00004123"/>
    </source>
</evidence>
<evidence type="ECO:0008006" key="8">
    <source>
        <dbReference type="Google" id="ProtNLM"/>
    </source>
</evidence>
<accession>A0A0V1FLV1</accession>
<reference evidence="6 7" key="1">
    <citation type="submission" date="2015-01" db="EMBL/GenBank/DDBJ databases">
        <title>Evolution of Trichinella species and genotypes.</title>
        <authorList>
            <person name="Korhonen P.K."/>
            <person name="Edoardo P."/>
            <person name="Giuseppe L.R."/>
            <person name="Gasser R.B."/>
        </authorList>
    </citation>
    <scope>NUCLEOTIDE SEQUENCE [LARGE SCALE GENOMIC DNA]</scope>
    <source>
        <strain evidence="6">ISS470</strain>
    </source>
</reference>